<evidence type="ECO:0000313" key="2">
    <source>
        <dbReference type="Proteomes" id="UP000046393"/>
    </source>
</evidence>
<keyword evidence="2" id="KW-1185">Reference proteome</keyword>
<name>A0A0N5APN1_9BILA</name>
<protein>
    <submittedName>
        <fullName evidence="3">Uncharacterized protein</fullName>
    </submittedName>
</protein>
<evidence type="ECO:0000256" key="1">
    <source>
        <dbReference type="SAM" id="Coils"/>
    </source>
</evidence>
<accession>A0A0N5APN1</accession>
<proteinExistence type="predicted"/>
<dbReference type="GO" id="GO:0003924">
    <property type="term" value="F:GTPase activity"/>
    <property type="evidence" value="ECO:0007669"/>
    <property type="project" value="InterPro"/>
</dbReference>
<dbReference type="Proteomes" id="UP000046393">
    <property type="component" value="Unplaced"/>
</dbReference>
<keyword evidence="1" id="KW-0175">Coiled coil</keyword>
<dbReference type="AlphaFoldDB" id="A0A0N5APN1"/>
<dbReference type="Gene3D" id="1.20.58.420">
    <property type="entry name" value="AHSP"/>
    <property type="match status" value="1"/>
</dbReference>
<feature type="coiled-coil region" evidence="1">
    <location>
        <begin position="91"/>
        <end position="152"/>
    </location>
</feature>
<sequence>MADSSTSDSVRLLTSPKQFYKQQINEIVQSANSYVDYKTLADEHERLKLEAIDMLDRTRRLIGLLFWKKYRKRLEAELEIEYEHVKEINKVKEHEYRRREKMEKVNQLERQKLEQLEQELNATRTNYAKEVQKSQEEEIERYKKLLNDIGQNSEVVPLVSNYIIQSKMSKLSKGFLACTVGAPIDGFTGFTKSAATSVLKLLKTLD</sequence>
<dbReference type="GO" id="GO:0005525">
    <property type="term" value="F:GTP binding"/>
    <property type="evidence" value="ECO:0007669"/>
    <property type="project" value="InterPro"/>
</dbReference>
<evidence type="ECO:0000313" key="3">
    <source>
        <dbReference type="WBParaSite" id="SMUV_0000661401-mRNA-1"/>
    </source>
</evidence>
<dbReference type="WBParaSite" id="SMUV_0000661401-mRNA-1">
    <property type="protein sequence ID" value="SMUV_0000661401-mRNA-1"/>
    <property type="gene ID" value="SMUV_0000661401"/>
</dbReference>
<dbReference type="SUPFAM" id="SSF48340">
    <property type="entry name" value="Interferon-induced guanylate-binding protein 1 (GBP1), C-terminal domain"/>
    <property type="match status" value="1"/>
</dbReference>
<dbReference type="InterPro" id="IPR036543">
    <property type="entry name" value="Guanylate-bd_C_sf"/>
</dbReference>
<reference evidence="3" key="1">
    <citation type="submission" date="2017-02" db="UniProtKB">
        <authorList>
            <consortium name="WormBaseParasite"/>
        </authorList>
    </citation>
    <scope>IDENTIFICATION</scope>
</reference>
<organism evidence="2 3">
    <name type="scientific">Syphacia muris</name>
    <dbReference type="NCBI Taxonomy" id="451379"/>
    <lineage>
        <taxon>Eukaryota</taxon>
        <taxon>Metazoa</taxon>
        <taxon>Ecdysozoa</taxon>
        <taxon>Nematoda</taxon>
        <taxon>Chromadorea</taxon>
        <taxon>Rhabditida</taxon>
        <taxon>Spirurina</taxon>
        <taxon>Oxyuridomorpha</taxon>
        <taxon>Oxyuroidea</taxon>
        <taxon>Oxyuridae</taxon>
        <taxon>Syphacia</taxon>
    </lineage>
</organism>